<dbReference type="EMBL" id="QGKM01000013">
    <property type="protein sequence ID" value="PWQ99197.1"/>
    <property type="molecule type" value="Genomic_DNA"/>
</dbReference>
<feature type="transmembrane region" description="Helical" evidence="1">
    <location>
        <begin position="128"/>
        <end position="145"/>
    </location>
</feature>
<gene>
    <name evidence="3" type="ORF">DKW60_07150</name>
</gene>
<protein>
    <recommendedName>
        <fullName evidence="2">DUF2157 domain-containing protein</fullName>
    </recommendedName>
</protein>
<feature type="domain" description="DUF2157" evidence="2">
    <location>
        <begin position="11"/>
        <end position="152"/>
    </location>
</feature>
<dbReference type="AlphaFoldDB" id="A0A317CLV9"/>
<keyword evidence="4" id="KW-1185">Reference proteome</keyword>
<evidence type="ECO:0000259" key="2">
    <source>
        <dbReference type="Pfam" id="PF09925"/>
    </source>
</evidence>
<name>A0A317CLV9_9GAMM</name>
<keyword evidence="1" id="KW-0472">Membrane</keyword>
<feature type="transmembrane region" description="Helical" evidence="1">
    <location>
        <begin position="241"/>
        <end position="261"/>
    </location>
</feature>
<dbReference type="InterPro" id="IPR018677">
    <property type="entry name" value="DUF2157"/>
</dbReference>
<feature type="transmembrane region" description="Helical" evidence="1">
    <location>
        <begin position="268"/>
        <end position="291"/>
    </location>
</feature>
<dbReference type="Proteomes" id="UP000245539">
    <property type="component" value="Unassembled WGS sequence"/>
</dbReference>
<dbReference type="Pfam" id="PF09925">
    <property type="entry name" value="DUF2157"/>
    <property type="match status" value="1"/>
</dbReference>
<feature type="transmembrane region" description="Helical" evidence="1">
    <location>
        <begin position="152"/>
        <end position="177"/>
    </location>
</feature>
<proteinExistence type="predicted"/>
<dbReference type="RefSeq" id="WP_109836958.1">
    <property type="nucleotide sequence ID" value="NZ_QGKM01000013.1"/>
</dbReference>
<dbReference type="OrthoDB" id="327621at2"/>
<feature type="transmembrane region" description="Helical" evidence="1">
    <location>
        <begin position="73"/>
        <end position="95"/>
    </location>
</feature>
<evidence type="ECO:0000256" key="1">
    <source>
        <dbReference type="SAM" id="Phobius"/>
    </source>
</evidence>
<feature type="transmembrane region" description="Helical" evidence="1">
    <location>
        <begin position="183"/>
        <end position="202"/>
    </location>
</feature>
<feature type="transmembrane region" description="Helical" evidence="1">
    <location>
        <begin position="214"/>
        <end position="235"/>
    </location>
</feature>
<keyword evidence="1" id="KW-1133">Transmembrane helix</keyword>
<evidence type="ECO:0000313" key="3">
    <source>
        <dbReference type="EMBL" id="PWQ99197.1"/>
    </source>
</evidence>
<sequence>MRKSKRLLLLEWAEQSRIDPERLTEAMRVSDVLPSADDWRGFLDTLLLWLGALLTASGVVFFFAYNWDDLGRFTRFALVEGLLLVALLGVWRLGIDRLSGKIALMVAAVFVGVLLALVGQTYQTGADTYELFAVWCVLILPWTLIARFDGLWVFWLFLLNVAVIIYYDTFGGIFGVVFGVEQMLWLLFLINTTALLVWEFLVSRGHSSRRSIRWMTRLLATVSCGLITALAIFGIFSDSQWLSLLGPIIWLVWMVCAYLWYRTVVLDVYVLAIAVLSAVAVVNVVLARILFNGVLEHSGGLLVMSLSVIGLSSFGAFWLRGVVKGAQT</sequence>
<feature type="transmembrane region" description="Helical" evidence="1">
    <location>
        <begin position="297"/>
        <end position="319"/>
    </location>
</feature>
<evidence type="ECO:0000313" key="4">
    <source>
        <dbReference type="Proteomes" id="UP000245539"/>
    </source>
</evidence>
<organism evidence="3 4">
    <name type="scientific">Leucothrix pacifica</name>
    <dbReference type="NCBI Taxonomy" id="1247513"/>
    <lineage>
        <taxon>Bacteria</taxon>
        <taxon>Pseudomonadati</taxon>
        <taxon>Pseudomonadota</taxon>
        <taxon>Gammaproteobacteria</taxon>
        <taxon>Thiotrichales</taxon>
        <taxon>Thiotrichaceae</taxon>
        <taxon>Leucothrix</taxon>
    </lineage>
</organism>
<comment type="caution">
    <text evidence="3">The sequence shown here is derived from an EMBL/GenBank/DDBJ whole genome shotgun (WGS) entry which is preliminary data.</text>
</comment>
<reference evidence="3 4" key="1">
    <citation type="submission" date="2018-05" db="EMBL/GenBank/DDBJ databases">
        <title>Leucothrix arctica sp. nov., isolated from Arctic seawater.</title>
        <authorList>
            <person name="Choi A."/>
            <person name="Baek K."/>
        </authorList>
    </citation>
    <scope>NUCLEOTIDE SEQUENCE [LARGE SCALE GENOMIC DNA]</scope>
    <source>
        <strain evidence="3 4">JCM 18388</strain>
    </source>
</reference>
<accession>A0A317CLV9</accession>
<keyword evidence="1" id="KW-0812">Transmembrane</keyword>
<feature type="transmembrane region" description="Helical" evidence="1">
    <location>
        <begin position="102"/>
        <end position="122"/>
    </location>
</feature>
<feature type="transmembrane region" description="Helical" evidence="1">
    <location>
        <begin position="46"/>
        <end position="67"/>
    </location>
</feature>